<feature type="compositionally biased region" description="Polar residues" evidence="1">
    <location>
        <begin position="201"/>
        <end position="210"/>
    </location>
</feature>
<name>H5XE26_9PSEU</name>
<dbReference type="OrthoDB" id="5189864at2"/>
<evidence type="ECO:0000256" key="1">
    <source>
        <dbReference type="SAM" id="MobiDB-lite"/>
    </source>
</evidence>
<dbReference type="eggNOG" id="ENOG50335M1">
    <property type="taxonomic scope" value="Bacteria"/>
</dbReference>
<protein>
    <recommendedName>
        <fullName evidence="4">Heparin binding hemagglutinin HbhA</fullName>
    </recommendedName>
</protein>
<feature type="compositionally biased region" description="Polar residues" evidence="1">
    <location>
        <begin position="249"/>
        <end position="260"/>
    </location>
</feature>
<reference evidence="2 3" key="1">
    <citation type="submission" date="2011-11" db="EMBL/GenBank/DDBJ databases">
        <title>The Noncontiguous Finished sequence of Saccharomonospora cyanea NA-134.</title>
        <authorList>
            <consortium name="US DOE Joint Genome Institute"/>
            <person name="Lucas S."/>
            <person name="Han J."/>
            <person name="Lapidus A."/>
            <person name="Cheng J.-F."/>
            <person name="Goodwin L."/>
            <person name="Pitluck S."/>
            <person name="Peters L."/>
            <person name="Ovchinnikova G."/>
            <person name="Lu M."/>
            <person name="Detter J.C."/>
            <person name="Han C."/>
            <person name="Tapia R."/>
            <person name="Land M."/>
            <person name="Hauser L."/>
            <person name="Kyrpides N."/>
            <person name="Ivanova N."/>
            <person name="Pagani I."/>
            <person name="Brambilla E.-M."/>
            <person name="Klenk H.-P."/>
            <person name="Woyke T."/>
        </authorList>
    </citation>
    <scope>NUCLEOTIDE SEQUENCE [LARGE SCALE GENOMIC DNA]</scope>
    <source>
        <strain evidence="2 3">NA-134</strain>
    </source>
</reference>
<evidence type="ECO:0000313" key="2">
    <source>
        <dbReference type="EMBL" id="EHR59257.1"/>
    </source>
</evidence>
<feature type="region of interest" description="Disordered" evidence="1">
    <location>
        <begin position="155"/>
        <end position="260"/>
    </location>
</feature>
<dbReference type="Proteomes" id="UP000002791">
    <property type="component" value="Chromosome"/>
</dbReference>
<evidence type="ECO:0000313" key="3">
    <source>
        <dbReference type="Proteomes" id="UP000002791"/>
    </source>
</evidence>
<dbReference type="STRING" id="882082.SaccyDRAFT_0322"/>
<dbReference type="HOGENOM" id="CLU_093468_0_0_11"/>
<dbReference type="EMBL" id="CM001440">
    <property type="protein sequence ID" value="EHR59257.1"/>
    <property type="molecule type" value="Genomic_DNA"/>
</dbReference>
<feature type="compositionally biased region" description="Low complexity" evidence="1">
    <location>
        <begin position="211"/>
        <end position="222"/>
    </location>
</feature>
<dbReference type="RefSeq" id="WP_005452983.1">
    <property type="nucleotide sequence ID" value="NZ_CM001440.1"/>
</dbReference>
<gene>
    <name evidence="2" type="ORF">SaccyDRAFT_0322</name>
</gene>
<organism evidence="2 3">
    <name type="scientific">Saccharomonospora cyanea NA-134</name>
    <dbReference type="NCBI Taxonomy" id="882082"/>
    <lineage>
        <taxon>Bacteria</taxon>
        <taxon>Bacillati</taxon>
        <taxon>Actinomycetota</taxon>
        <taxon>Actinomycetes</taxon>
        <taxon>Pseudonocardiales</taxon>
        <taxon>Pseudonocardiaceae</taxon>
        <taxon>Saccharomonospora</taxon>
    </lineage>
</organism>
<sequence length="260" mass="27711">MATTRTEDVRKVVNTAMEQVRTSLLAALGAGSLAGQAVADAVSKARTRVSSSSDAAKRNIEDLPTELEQLRGRLDPAELRKLLDDYTEAATRLYQRLVASGEQTWEHTVEPQVKRGVEQLEEALHAAQEQLDDVASDTRERVDGMVALLTRRAREAEQTVDAAVTGELSEDKPGPVKADVAQVPVKTQKGRAPAGEAKPTESGTRTRSGQTNGTTSSAAKTSSARKKAMKPGTGASTTARAPRARRTTKPQSPGATTDEP</sequence>
<evidence type="ECO:0008006" key="4">
    <source>
        <dbReference type="Google" id="ProtNLM"/>
    </source>
</evidence>
<proteinExistence type="predicted"/>
<dbReference type="AlphaFoldDB" id="H5XE26"/>
<accession>H5XE26</accession>
<keyword evidence="3" id="KW-1185">Reference proteome</keyword>